<feature type="region of interest" description="Disordered" evidence="8">
    <location>
        <begin position="210"/>
        <end position="262"/>
    </location>
</feature>
<evidence type="ECO:0000256" key="6">
    <source>
        <dbReference type="PROSITE-ProRule" id="PRU01382"/>
    </source>
</evidence>
<dbReference type="FunFam" id="3.90.15.10:FF:000003">
    <property type="entry name" value="DNA topoisomerase I"/>
    <property type="match status" value="1"/>
</dbReference>
<feature type="domain" description="DNA topoisomerase I eukaryotic-type" evidence="9">
    <location>
        <begin position="442"/>
        <end position="847"/>
    </location>
</feature>
<dbReference type="CDD" id="cd00659">
    <property type="entry name" value="Topo_IB_C"/>
    <property type="match status" value="1"/>
</dbReference>
<comment type="catalytic activity">
    <reaction evidence="1 6 7">
        <text>ATP-independent breakage of single-stranded DNA, followed by passage and rejoining.</text>
        <dbReference type="EC" id="5.6.2.1"/>
    </reaction>
</comment>
<dbReference type="InterPro" id="IPR036202">
    <property type="entry name" value="TopoI_DNA-bd_euk_N_sf"/>
</dbReference>
<reference evidence="10" key="1">
    <citation type="submission" date="2021-01" db="EMBL/GenBank/DDBJ databases">
        <authorList>
            <person name="Corre E."/>
            <person name="Pelletier E."/>
            <person name="Niang G."/>
            <person name="Scheremetjew M."/>
            <person name="Finn R."/>
            <person name="Kale V."/>
            <person name="Holt S."/>
            <person name="Cochrane G."/>
            <person name="Meng A."/>
            <person name="Brown T."/>
            <person name="Cohen L."/>
        </authorList>
    </citation>
    <scope>NUCLEOTIDE SEQUENCE</scope>
    <source>
        <strain evidence="10">CCMP 769</strain>
    </source>
</reference>
<dbReference type="InterPro" id="IPR008336">
    <property type="entry name" value="TopoI_DNA-bd_euk"/>
</dbReference>
<dbReference type="AlphaFoldDB" id="A0A7S3A3I9"/>
<evidence type="ECO:0000259" key="9">
    <source>
        <dbReference type="SMART" id="SM00435"/>
    </source>
</evidence>
<dbReference type="GO" id="GO:0003917">
    <property type="term" value="F:DNA topoisomerase type I (single strand cut, ATP-independent) activity"/>
    <property type="evidence" value="ECO:0007669"/>
    <property type="project" value="UniProtKB-UniRule"/>
</dbReference>
<dbReference type="Pfam" id="PF02919">
    <property type="entry name" value="Topoisom_I_N"/>
    <property type="match status" value="1"/>
</dbReference>
<dbReference type="Gene3D" id="1.10.132.10">
    <property type="match status" value="1"/>
</dbReference>
<dbReference type="GO" id="GO:0006265">
    <property type="term" value="P:DNA topological change"/>
    <property type="evidence" value="ECO:0007669"/>
    <property type="project" value="UniProtKB-UniRule"/>
</dbReference>
<dbReference type="SUPFAM" id="SSF56741">
    <property type="entry name" value="Eukaryotic DNA topoisomerase I, N-terminal DNA-binding fragment"/>
    <property type="match status" value="1"/>
</dbReference>
<evidence type="ECO:0000256" key="4">
    <source>
        <dbReference type="ARBA" id="ARBA00023125"/>
    </source>
</evidence>
<gene>
    <name evidence="10" type="ORF">RMAR00112_LOCUS26653</name>
</gene>
<comment type="function">
    <text evidence="7">Releases the supercoiling and torsional tension of DNA introduced during the DNA replication and transcription by transiently cleaving and rejoining one strand of the DNA duplex. Introduces a single-strand break via transesterification at the specific target site 5'-[CT]CCTTp site in duplex DNA. The scissile phosphodiester is attacked by the catalytic tyrosine of the enzyme, resulting in the formation of a DNA-(3'-phosphotyrosyl)-enzyme intermediate and the expulsion of a 5'-OH DNA strand. The free DNA strand then undergoes passage around the unbroken strand thus removing DNA supercoils. Finally, in the religation step, the DNA 5'-OH attacks the covalent intermediate to expel the active-site tyrosine and restore the DNA phosphodiester backbone.</text>
</comment>
<dbReference type="InterPro" id="IPR013030">
    <property type="entry name" value="DNA_topo_DNA_db_N_dom2"/>
</dbReference>
<organism evidence="10">
    <name type="scientific">Rhodosorus marinus</name>
    <dbReference type="NCBI Taxonomy" id="101924"/>
    <lineage>
        <taxon>Eukaryota</taxon>
        <taxon>Rhodophyta</taxon>
        <taxon>Stylonematophyceae</taxon>
        <taxon>Stylonematales</taxon>
        <taxon>Stylonemataceae</taxon>
        <taxon>Rhodosorus</taxon>
    </lineage>
</organism>
<feature type="region of interest" description="Disordered" evidence="8">
    <location>
        <begin position="81"/>
        <end position="197"/>
    </location>
</feature>
<dbReference type="PANTHER" id="PTHR10290:SF3">
    <property type="entry name" value="DNA TOPOISOMERASE 1"/>
    <property type="match status" value="1"/>
</dbReference>
<dbReference type="GO" id="GO:0006260">
    <property type="term" value="P:DNA replication"/>
    <property type="evidence" value="ECO:0007669"/>
    <property type="project" value="TreeGrafter"/>
</dbReference>
<dbReference type="EC" id="5.6.2.1" evidence="7"/>
<dbReference type="InterPro" id="IPR018521">
    <property type="entry name" value="TopoIB_AS"/>
</dbReference>
<dbReference type="InterPro" id="IPR014711">
    <property type="entry name" value="TopoI_cat_a-hlx-sub_euk"/>
</dbReference>
<evidence type="ECO:0000256" key="8">
    <source>
        <dbReference type="SAM" id="MobiDB-lite"/>
    </source>
</evidence>
<dbReference type="Gene3D" id="3.90.15.10">
    <property type="entry name" value="Topoisomerase I, Chain A, domain 3"/>
    <property type="match status" value="1"/>
</dbReference>
<dbReference type="Gene3D" id="2.170.11.10">
    <property type="entry name" value="DNA Topoisomerase I, domain 2"/>
    <property type="match status" value="1"/>
</dbReference>
<keyword evidence="4 6" id="KW-0238">DNA-binding</keyword>
<name>A0A7S3A3I9_9RHOD</name>
<dbReference type="PANTHER" id="PTHR10290">
    <property type="entry name" value="DNA TOPOISOMERASE I"/>
    <property type="match status" value="1"/>
</dbReference>
<keyword evidence="5 6" id="KW-0413">Isomerase</keyword>
<sequence>MEVMEDRDDDEILLSALRKKKGGNDGVEKASGGGELAVNDLGKGAVVRAETVVDRVERNGKRVFEDTEDDDVPLLSLKKIRTGSKNAKPKGAAVVSNSIGKGTAQAEDVDDLPLTSLKKRKEPVLVKKSSTLKRPSSLEDDRPLSSLARKRSSGSPNKRAVSVNHDDDLPLSSLKKKKSSGLEQRKIVPLKNPSAPKKVIKIVKKLKPQSPLVRRDEPRIASRKSDTPVEKKTVVRKAKPKAALKSKNNRLSKAKTSNSAAPSSVDIRKEEYVFVGGGEEDGERRWWQENMDGNEHRWQSLSHHGVLFPPLYEPVRVPLIYNGEEIVLHPAAEEVAMFYAAKLATDYVKKDVFNKNFFSDFKQTLRKNDRETFKRVKDFRKCDFSRMQEHLEAKKAEKKAIPAAERKKIREEEAERVKKYTVASVDGKEEKVGNFRIEPPALFLGRGEHPLMGKVKKRIWPEDITINIGPKDPVPECPIPGHKWGKVIHNKCVTWLAFWRDTITNGSKYVWLAADSKFKTVSDAAKFEKARKLHMYIEKIRKDYRTGWKSEDELVRQRSVALYLIDRLALRVGNEKGEDEADTVGCCSLRVEHLTFNDPDVVEFNFLGKDSIRYENSVKVERGAYLGLKKLSRKKKSSDDIFNRLTTSSLNEYLRSLMDGLTAKVFRTYNASLTLDRLLQQDGQQQNVNEQLVFYNQQNKEVAILCNHQRSLPKKHDEQMGKLSVKYDETIEWLRELERAATEMKYGRKDSADVTQWVHVKPDLKAEMTEEQRTAERKRAAEAPREKVVKRMKADSVHLAIARVHARIDKMKSEMQTKEDLKTVALGTSKQNYLDPRISVAWCKRNEVPLEKVFSKSLYNKFAWAMEVNKQQVAG</sequence>
<comment type="similarity">
    <text evidence="2 6 7">Belongs to the type IB topoisomerase family.</text>
</comment>
<dbReference type="InterPro" id="IPR013500">
    <property type="entry name" value="TopoI_cat_euk"/>
</dbReference>
<dbReference type="Pfam" id="PF01028">
    <property type="entry name" value="Topoisom_I"/>
    <property type="match status" value="1"/>
</dbReference>
<dbReference type="Pfam" id="PF14370">
    <property type="entry name" value="Topo_C_assoc"/>
    <property type="match status" value="1"/>
</dbReference>
<evidence type="ECO:0000256" key="3">
    <source>
        <dbReference type="ARBA" id="ARBA00023029"/>
    </source>
</evidence>
<evidence type="ECO:0000256" key="1">
    <source>
        <dbReference type="ARBA" id="ARBA00000213"/>
    </source>
</evidence>
<dbReference type="InterPro" id="IPR051062">
    <property type="entry name" value="Topoisomerase_IB"/>
</dbReference>
<dbReference type="InterPro" id="IPR001631">
    <property type="entry name" value="TopoI"/>
</dbReference>
<protein>
    <recommendedName>
        <fullName evidence="7">DNA topoisomerase I</fullName>
        <ecNumber evidence="7">5.6.2.1</ecNumber>
    </recommendedName>
    <alternativeName>
        <fullName evidence="7">DNA topoisomerase 1</fullName>
    </alternativeName>
</protein>
<feature type="compositionally biased region" description="Basic residues" evidence="8">
    <location>
        <begin position="234"/>
        <end position="253"/>
    </location>
</feature>
<dbReference type="EMBL" id="HBHW01034650">
    <property type="protein sequence ID" value="CAE0058597.1"/>
    <property type="molecule type" value="Transcribed_RNA"/>
</dbReference>
<evidence type="ECO:0000256" key="7">
    <source>
        <dbReference type="RuleBase" id="RU365101"/>
    </source>
</evidence>
<dbReference type="SUPFAM" id="SSF56349">
    <property type="entry name" value="DNA breaking-rejoining enzymes"/>
    <property type="match status" value="1"/>
</dbReference>
<dbReference type="GO" id="GO:0003677">
    <property type="term" value="F:DNA binding"/>
    <property type="evidence" value="ECO:0007669"/>
    <property type="project" value="UniProtKB-UniRule"/>
</dbReference>
<dbReference type="SMART" id="SM00435">
    <property type="entry name" value="TOPEUc"/>
    <property type="match status" value="1"/>
</dbReference>
<dbReference type="GO" id="GO:0007059">
    <property type="term" value="P:chromosome segregation"/>
    <property type="evidence" value="ECO:0007669"/>
    <property type="project" value="TreeGrafter"/>
</dbReference>
<dbReference type="InterPro" id="IPR013499">
    <property type="entry name" value="TopoI_euk"/>
</dbReference>
<evidence type="ECO:0000256" key="2">
    <source>
        <dbReference type="ARBA" id="ARBA00006645"/>
    </source>
</evidence>
<dbReference type="InterPro" id="IPR013034">
    <property type="entry name" value="DNA_topo_DNA_db_N_dom1"/>
</dbReference>
<dbReference type="Gene3D" id="1.10.10.41">
    <property type="entry name" value="Yeast DNA topoisomerase - domain 1"/>
    <property type="match status" value="1"/>
</dbReference>
<keyword evidence="3 6" id="KW-0799">Topoisomerase</keyword>
<dbReference type="PROSITE" id="PS00176">
    <property type="entry name" value="TOPO_IB_1"/>
    <property type="match status" value="1"/>
</dbReference>
<dbReference type="InterPro" id="IPR011010">
    <property type="entry name" value="DNA_brk_join_enz"/>
</dbReference>
<dbReference type="InterPro" id="IPR025834">
    <property type="entry name" value="TopoI_C_dom"/>
</dbReference>
<evidence type="ECO:0000256" key="5">
    <source>
        <dbReference type="ARBA" id="ARBA00023235"/>
    </source>
</evidence>
<dbReference type="InterPro" id="IPR014727">
    <property type="entry name" value="TopoI_cat_a/b-sub_euk"/>
</dbReference>
<dbReference type="PROSITE" id="PS52038">
    <property type="entry name" value="TOPO_IB_2"/>
    <property type="match status" value="1"/>
</dbReference>
<dbReference type="CDD" id="cd00660">
    <property type="entry name" value="Topoisomer_IB_N"/>
    <property type="match status" value="1"/>
</dbReference>
<evidence type="ECO:0000313" key="10">
    <source>
        <dbReference type="EMBL" id="CAE0058597.1"/>
    </source>
</evidence>
<feature type="region of interest" description="Disordered" evidence="8">
    <location>
        <begin position="768"/>
        <end position="789"/>
    </location>
</feature>
<feature type="active site" description="O-(3'-phospho-DNA)-tyrosine intermediate" evidence="6">
    <location>
        <position position="833"/>
    </location>
</feature>
<proteinExistence type="inferred from homology"/>
<dbReference type="GO" id="GO:0005694">
    <property type="term" value="C:chromosome"/>
    <property type="evidence" value="ECO:0007669"/>
    <property type="project" value="InterPro"/>
</dbReference>
<feature type="compositionally biased region" description="Basic and acidic residues" evidence="8">
    <location>
        <begin position="213"/>
        <end position="233"/>
    </location>
</feature>
<dbReference type="GO" id="GO:0005730">
    <property type="term" value="C:nucleolus"/>
    <property type="evidence" value="ECO:0007669"/>
    <property type="project" value="TreeGrafter"/>
</dbReference>
<accession>A0A7S3A3I9</accession>
<dbReference type="PRINTS" id="PR00416">
    <property type="entry name" value="EUTPISMRASEI"/>
</dbReference>